<dbReference type="AlphaFoldDB" id="A0A6L9LH20"/>
<dbReference type="Pfam" id="PF18962">
    <property type="entry name" value="Por_Secre_tail"/>
    <property type="match status" value="1"/>
</dbReference>
<feature type="chain" id="PRO_5026730869" evidence="1">
    <location>
        <begin position="19"/>
        <end position="643"/>
    </location>
</feature>
<dbReference type="InterPro" id="IPR011042">
    <property type="entry name" value="6-blade_b-propeller_TolB-like"/>
</dbReference>
<feature type="signal peptide" evidence="1">
    <location>
        <begin position="1"/>
        <end position="18"/>
    </location>
</feature>
<dbReference type="Gene3D" id="2.120.10.30">
    <property type="entry name" value="TolB, C-terminal domain"/>
    <property type="match status" value="1"/>
</dbReference>
<evidence type="ECO:0000313" key="4">
    <source>
        <dbReference type="Proteomes" id="UP000474175"/>
    </source>
</evidence>
<dbReference type="NCBIfam" id="TIGR04183">
    <property type="entry name" value="Por_Secre_tail"/>
    <property type="match status" value="1"/>
</dbReference>
<dbReference type="Pfam" id="PF06739">
    <property type="entry name" value="SBBP"/>
    <property type="match status" value="1"/>
</dbReference>
<keyword evidence="1" id="KW-0732">Signal</keyword>
<dbReference type="InterPro" id="IPR052918">
    <property type="entry name" value="Motility_Chemotaxis_Reg"/>
</dbReference>
<dbReference type="EMBL" id="JAAFZH010000022">
    <property type="protein sequence ID" value="NDU99007.1"/>
    <property type="molecule type" value="Genomic_DNA"/>
</dbReference>
<name>A0A6L9LH20_9BACT</name>
<dbReference type="PANTHER" id="PTHR35580">
    <property type="entry name" value="CELL SURFACE GLYCOPROTEIN (S-LAYER PROTEIN)-LIKE PROTEIN"/>
    <property type="match status" value="1"/>
</dbReference>
<keyword evidence="4" id="KW-1185">Reference proteome</keyword>
<proteinExistence type="predicted"/>
<evidence type="ECO:0000256" key="1">
    <source>
        <dbReference type="SAM" id="SignalP"/>
    </source>
</evidence>
<dbReference type="InterPro" id="IPR010620">
    <property type="entry name" value="SBBP_repeat"/>
</dbReference>
<accession>A0A6L9LH20</accession>
<dbReference type="SUPFAM" id="SSF63825">
    <property type="entry name" value="YWTD domain"/>
    <property type="match status" value="1"/>
</dbReference>
<organism evidence="3 4">
    <name type="scientific">Spirosoma terrae</name>
    <dbReference type="NCBI Taxonomy" id="1968276"/>
    <lineage>
        <taxon>Bacteria</taxon>
        <taxon>Pseudomonadati</taxon>
        <taxon>Bacteroidota</taxon>
        <taxon>Cytophagia</taxon>
        <taxon>Cytophagales</taxon>
        <taxon>Cytophagaceae</taxon>
        <taxon>Spirosoma</taxon>
    </lineage>
</organism>
<dbReference type="InterPro" id="IPR026444">
    <property type="entry name" value="Secre_tail"/>
</dbReference>
<comment type="caution">
    <text evidence="3">The sequence shown here is derived from an EMBL/GenBank/DDBJ whole genome shotgun (WGS) entry which is preliminary data.</text>
</comment>
<feature type="domain" description="Secretion system C-terminal sorting" evidence="2">
    <location>
        <begin position="577"/>
        <end position="640"/>
    </location>
</feature>
<gene>
    <name evidence="3" type="ORF">GK108_29275</name>
</gene>
<evidence type="ECO:0000259" key="2">
    <source>
        <dbReference type="Pfam" id="PF18962"/>
    </source>
</evidence>
<dbReference type="Proteomes" id="UP000474175">
    <property type="component" value="Unassembled WGS sequence"/>
</dbReference>
<evidence type="ECO:0000313" key="3">
    <source>
        <dbReference type="EMBL" id="NDU99007.1"/>
    </source>
</evidence>
<dbReference type="SUPFAM" id="SSF101898">
    <property type="entry name" value="NHL repeat"/>
    <property type="match status" value="1"/>
</dbReference>
<reference evidence="3 4" key="1">
    <citation type="submission" date="2020-02" db="EMBL/GenBank/DDBJ databases">
        <title>Draft genome sequence of two Spirosoma agri KCTC 52727 and Spirosoma terrae KCTC 52035.</title>
        <authorList>
            <person name="Rojas J."/>
            <person name="Ambika Manirajan B."/>
            <person name="Suarez C."/>
            <person name="Ratering S."/>
            <person name="Schnell S."/>
        </authorList>
    </citation>
    <scope>NUCLEOTIDE SEQUENCE [LARGE SCALE GENOMIC DNA]</scope>
    <source>
        <strain evidence="3 4">KCTC 52035</strain>
    </source>
</reference>
<dbReference type="RefSeq" id="WP_163955136.1">
    <property type="nucleotide sequence ID" value="NZ_JAAFZH010000022.1"/>
</dbReference>
<sequence length="643" mass="69274">MKQLLLLLCLFISIDIHAQPPVEWAVKGGGSDQDYGTDVATDASGNVYVTGYFLSNQITFGNVVLNRVSPAGKGDVFLVKYDPSGNVIWARNAGRTDTNHPKVAVDPTTNSVYWAGEFAGPSITFGTITLTNPNYSTQSFHAIESTFLVKLDANGNTMWAKSGNGKSYAYPKGITVDASGNVYMAGAFGGNQLTFDGVSLTSTDDYASIDAYLVKYDTNGNVVWGKSFGSGYSQEQTTGVASDATGNVYITGLFENQTISFGNITLTNSMDLVNSGTYRNSEVFIAKFDGNGNTIWAKKASGVGNKYPTSIAVDATGKLYITGQFISNTIQFDNITLSGGNPQQYANNIFLAQYDLNGNAIWAKSAGEAQVNKVLTDASGSVYTTGFFRNSLSFGAITLSSPNNNYNAFINKYDGTGNVIWAKSEGGSGYDGGYSLATYNNALYLTGIFTGTIPVGTTSLTSSGEADVLQVKYDSKALPVNLVYFTAQLVNKQALLTWKTAYEKNNKGFEVQRSIDMKSFETIGLVSGREQGPGSYSFIDEIPKAGVNYYRLKQIDWDGTYSYSPARAVVTSSMVTLYPNPASDWIFVESEDTKGELIITDMTGKIVVSTAVNGRGQQFYIGHIPAGKYLYQLNSTRGAFIKE</sequence>
<protein>
    <submittedName>
        <fullName evidence="3">T9SS type A sorting domain-containing protein</fullName>
    </submittedName>
</protein>
<dbReference type="PANTHER" id="PTHR35580:SF1">
    <property type="entry name" value="PHYTASE-LIKE DOMAIN-CONTAINING PROTEIN"/>
    <property type="match status" value="1"/>
</dbReference>